<comment type="caution">
    <text evidence="4">The sequence shown here is derived from an EMBL/GenBank/DDBJ whole genome shotgun (WGS) entry which is preliminary data.</text>
</comment>
<dbReference type="AlphaFoldDB" id="A0A098VQM9"/>
<protein>
    <submittedName>
        <fullName evidence="4">Putative sorting and assembly machinery protein</fullName>
    </submittedName>
</protein>
<keyword evidence="5" id="KW-1185">Reference proteome</keyword>
<comment type="subcellular location">
    <subcellularLocation>
        <location evidence="1">Membrane</location>
    </subcellularLocation>
</comment>
<dbReference type="EMBL" id="JMKJ01000333">
    <property type="protein sequence ID" value="KGG51270.1"/>
    <property type="molecule type" value="Genomic_DNA"/>
</dbReference>
<dbReference type="InterPro" id="IPR000184">
    <property type="entry name" value="Bac_surfAg_D15"/>
</dbReference>
<organism evidence="4 5">
    <name type="scientific">Mitosporidium daphniae</name>
    <dbReference type="NCBI Taxonomy" id="1485682"/>
    <lineage>
        <taxon>Eukaryota</taxon>
        <taxon>Fungi</taxon>
        <taxon>Fungi incertae sedis</taxon>
        <taxon>Microsporidia</taxon>
        <taxon>Mitosporidium</taxon>
    </lineage>
</organism>
<evidence type="ECO:0000313" key="5">
    <source>
        <dbReference type="Proteomes" id="UP000029725"/>
    </source>
</evidence>
<dbReference type="Proteomes" id="UP000029725">
    <property type="component" value="Unassembled WGS sequence"/>
</dbReference>
<evidence type="ECO:0000313" key="4">
    <source>
        <dbReference type="EMBL" id="KGG51270.1"/>
    </source>
</evidence>
<proteinExistence type="predicted"/>
<evidence type="ECO:0000259" key="3">
    <source>
        <dbReference type="Pfam" id="PF01103"/>
    </source>
</evidence>
<evidence type="ECO:0000256" key="2">
    <source>
        <dbReference type="ARBA" id="ARBA00023136"/>
    </source>
</evidence>
<dbReference type="RefSeq" id="XP_013237697.1">
    <property type="nucleotide sequence ID" value="XM_013382243.1"/>
</dbReference>
<evidence type="ECO:0000256" key="1">
    <source>
        <dbReference type="ARBA" id="ARBA00004370"/>
    </source>
</evidence>
<gene>
    <name evidence="4" type="ORF">DI09_3p320</name>
</gene>
<keyword evidence="2" id="KW-0472">Membrane</keyword>
<name>A0A098VQM9_9MICR</name>
<dbReference type="GeneID" id="25259831"/>
<sequence>MNGESLEIGKIRVTGADRTNHALLVELFDPLFQCKSVSEINEAISNIDGQMQAFEITKKPLSVSLEFSSSNRGPKVPVNLVVAVDEKSLTAKTGTEWRHNEITMWIKGSFSHIFSFGSVERTLSAPVITEDAISSFKSSIGYLFKYDTRNDPLLPSYGKYFHASSECSLLDQHSGLTVKNELSSQFHFPILSLGGCFGLIFPSHVPQNTLSFIDDKFFLGGPTSVRLFPLRSLGPQITMPEPPGKISTGGDLSAAFGVSFSFPIVSDLESIVRGHIWTNFGHLSNYHWRGENLSGISFGSGIIFKIFNIARLEANFGWRFTADKRESLSSSFVGPSLGISTEFL</sequence>
<dbReference type="VEuPathDB" id="MicrosporidiaDB:DI09_3p320"/>
<dbReference type="Pfam" id="PF01103">
    <property type="entry name" value="Omp85"/>
    <property type="match status" value="1"/>
</dbReference>
<reference evidence="4 5" key="1">
    <citation type="submission" date="2014-04" db="EMBL/GenBank/DDBJ databases">
        <title>A new species of microsporidia sheds light on the evolution of extreme parasitism.</title>
        <authorList>
            <person name="Haag K.L."/>
            <person name="James T.Y."/>
            <person name="Larsson R."/>
            <person name="Schaer T.M."/>
            <person name="Refardt D."/>
            <person name="Pombert J.-F."/>
            <person name="Ebert D."/>
        </authorList>
    </citation>
    <scope>NUCLEOTIDE SEQUENCE [LARGE SCALE GENOMIC DNA]</scope>
    <source>
        <strain evidence="4 5">UGP3</strain>
        <tissue evidence="4">Spores</tissue>
    </source>
</reference>
<dbReference type="Gene3D" id="2.40.160.50">
    <property type="entry name" value="membrane protein fhac: a member of the omp85/tpsb transporter family"/>
    <property type="match status" value="1"/>
</dbReference>
<dbReference type="OrthoDB" id="5550383at2759"/>
<feature type="domain" description="Bacterial surface antigen (D15)" evidence="3">
    <location>
        <begin position="79"/>
        <end position="324"/>
    </location>
</feature>
<accession>A0A098VQM9</accession>
<dbReference type="GO" id="GO:0019867">
    <property type="term" value="C:outer membrane"/>
    <property type="evidence" value="ECO:0007669"/>
    <property type="project" value="InterPro"/>
</dbReference>
<dbReference type="HOGENOM" id="CLU_806723_0_0_1"/>